<evidence type="ECO:0000259" key="7">
    <source>
        <dbReference type="Pfam" id="PF13508"/>
    </source>
</evidence>
<feature type="domain" description="N-acetyltransferase" evidence="7">
    <location>
        <begin position="46"/>
        <end position="147"/>
    </location>
</feature>
<comment type="caution">
    <text evidence="8">The sequence shown here is derived from an EMBL/GenBank/DDBJ whole genome shotgun (WGS) entry which is preliminary data.</text>
</comment>
<keyword evidence="9" id="KW-1185">Reference proteome</keyword>
<dbReference type="EMBL" id="PTIY01000007">
    <property type="protein sequence ID" value="PPK71507.1"/>
    <property type="molecule type" value="Genomic_DNA"/>
</dbReference>
<protein>
    <submittedName>
        <fullName evidence="8">Acetyltransferase (GNAT) family protein</fullName>
    </submittedName>
</protein>
<comment type="similarity">
    <text evidence="1">Belongs to the acetyltransferase family. GNAT subfamily.</text>
</comment>
<reference evidence="8 9" key="1">
    <citation type="submission" date="2018-02" db="EMBL/GenBank/DDBJ databases">
        <title>Subsurface microbial communities from deep shales in Ohio and West Virginia, USA.</title>
        <authorList>
            <person name="Wrighton K."/>
        </authorList>
    </citation>
    <scope>NUCLEOTIDE SEQUENCE [LARGE SCALE GENOMIC DNA]</scope>
    <source>
        <strain evidence="8 9">OWC-G53F</strain>
    </source>
</reference>
<dbReference type="RefSeq" id="WP_104423784.1">
    <property type="nucleotide sequence ID" value="NZ_PTIY01000007.1"/>
</dbReference>
<evidence type="ECO:0000313" key="9">
    <source>
        <dbReference type="Proteomes" id="UP000238071"/>
    </source>
</evidence>
<evidence type="ECO:0000256" key="3">
    <source>
        <dbReference type="ARBA" id="ARBA00022649"/>
    </source>
</evidence>
<keyword evidence="3" id="KW-1277">Toxin-antitoxin system</keyword>
<keyword evidence="4 8" id="KW-0808">Transferase</keyword>
<dbReference type="InterPro" id="IPR000182">
    <property type="entry name" value="GNAT_dom"/>
</dbReference>
<keyword evidence="5" id="KW-0012">Acyltransferase</keyword>
<organism evidence="8 9">
    <name type="scientific">Methylobacter tundripaludum</name>
    <dbReference type="NCBI Taxonomy" id="173365"/>
    <lineage>
        <taxon>Bacteria</taxon>
        <taxon>Pseudomonadati</taxon>
        <taxon>Pseudomonadota</taxon>
        <taxon>Gammaproteobacteria</taxon>
        <taxon>Methylococcales</taxon>
        <taxon>Methylococcaceae</taxon>
        <taxon>Methylobacter</taxon>
    </lineage>
</organism>
<evidence type="ECO:0000256" key="6">
    <source>
        <dbReference type="ARBA" id="ARBA00049880"/>
    </source>
</evidence>
<sequence>MSALDFTPPEPITANHELAGFDSGESSLNQWFKKRAFKHHASGASRCFVLCTGADVIAYYSLSAGAISHEGAPKTMPRNMPNPLPVLLLGRLAVDKRYHNQGIGQALLRDAMLRVVNVADDAGVFALLVHALSDQAKQFYLSRGFVESPLQPMTLFMTIETIRLILAEAD</sequence>
<accession>A0A2S6H253</accession>
<comment type="catalytic activity">
    <reaction evidence="6">
        <text>glycyl-tRNA(Gly) + acetyl-CoA = N-acetylglycyl-tRNA(Gly) + CoA + H(+)</text>
        <dbReference type="Rhea" id="RHEA:81867"/>
        <dbReference type="Rhea" id="RHEA-COMP:9683"/>
        <dbReference type="Rhea" id="RHEA-COMP:19766"/>
        <dbReference type="ChEBI" id="CHEBI:15378"/>
        <dbReference type="ChEBI" id="CHEBI:57287"/>
        <dbReference type="ChEBI" id="CHEBI:57288"/>
        <dbReference type="ChEBI" id="CHEBI:78522"/>
        <dbReference type="ChEBI" id="CHEBI:232036"/>
    </reaction>
</comment>
<name>A0A2S6H253_9GAMM</name>
<evidence type="ECO:0000256" key="1">
    <source>
        <dbReference type="ARBA" id="ARBA00009342"/>
    </source>
</evidence>
<gene>
    <name evidence="8" type="ORF">B0F88_10731</name>
</gene>
<proteinExistence type="inferred from homology"/>
<keyword evidence="2" id="KW-0678">Repressor</keyword>
<evidence type="ECO:0000256" key="2">
    <source>
        <dbReference type="ARBA" id="ARBA00022491"/>
    </source>
</evidence>
<dbReference type="SUPFAM" id="SSF55729">
    <property type="entry name" value="Acyl-CoA N-acyltransferases (Nat)"/>
    <property type="match status" value="1"/>
</dbReference>
<dbReference type="Pfam" id="PF13508">
    <property type="entry name" value="Acetyltransf_7"/>
    <property type="match status" value="1"/>
</dbReference>
<dbReference type="OrthoDB" id="9799147at2"/>
<evidence type="ECO:0000256" key="5">
    <source>
        <dbReference type="ARBA" id="ARBA00023315"/>
    </source>
</evidence>
<dbReference type="CDD" id="cd04301">
    <property type="entry name" value="NAT_SF"/>
    <property type="match status" value="1"/>
</dbReference>
<dbReference type="PANTHER" id="PTHR36449:SF1">
    <property type="entry name" value="ACETYLTRANSFERASE"/>
    <property type="match status" value="1"/>
</dbReference>
<evidence type="ECO:0000256" key="4">
    <source>
        <dbReference type="ARBA" id="ARBA00022679"/>
    </source>
</evidence>
<dbReference type="Gene3D" id="3.40.630.30">
    <property type="match status" value="1"/>
</dbReference>
<dbReference type="Proteomes" id="UP000238071">
    <property type="component" value="Unassembled WGS sequence"/>
</dbReference>
<dbReference type="AlphaFoldDB" id="A0A2S6H253"/>
<evidence type="ECO:0000313" key="8">
    <source>
        <dbReference type="EMBL" id="PPK71507.1"/>
    </source>
</evidence>
<dbReference type="InterPro" id="IPR016181">
    <property type="entry name" value="Acyl_CoA_acyltransferase"/>
</dbReference>
<dbReference type="PANTHER" id="PTHR36449">
    <property type="entry name" value="ACETYLTRANSFERASE-RELATED"/>
    <property type="match status" value="1"/>
</dbReference>
<dbReference type="GO" id="GO:0016747">
    <property type="term" value="F:acyltransferase activity, transferring groups other than amino-acyl groups"/>
    <property type="evidence" value="ECO:0007669"/>
    <property type="project" value="InterPro"/>
</dbReference>